<dbReference type="CDD" id="cd12214">
    <property type="entry name" value="ChiA1_BD"/>
    <property type="match status" value="1"/>
</dbReference>
<proteinExistence type="inferred from homology"/>
<evidence type="ECO:0000256" key="6">
    <source>
        <dbReference type="RuleBase" id="RU004453"/>
    </source>
</evidence>
<feature type="signal peptide" evidence="8">
    <location>
        <begin position="1"/>
        <end position="28"/>
    </location>
</feature>
<dbReference type="AlphaFoldDB" id="A0A1W1XYK6"/>
<dbReference type="InterPro" id="IPR017853">
    <property type="entry name" value="GH"/>
</dbReference>
<dbReference type="CDD" id="cd12215">
    <property type="entry name" value="ChiC_BD"/>
    <property type="match status" value="1"/>
</dbReference>
<sequence>MQNRKRVSARMTGLLAAVMLAGSITAYAAYPTWAEGNTYSAGTVVYYNGHDYKAVVTHTAYVGAGWNPASTPTLWQDLGVDTGSATPTPAPTAAPTATPKPTTTPAPTVTPAPTSTPTATPKPTSTPVPTATPTPVAGGCTAAAWNTGTAYNGGAQVSYNGHTYTAKWWTQGNIPSSSTGDGQPWTDNGVCGPTPTPGPATPTPVATATPKPTATPVPTATPLPTATPVPGVSPTPAPTGVPVTGLPKHVVEGYWHNFDNGTGTIRIKDVPDQYDIINVSFAEGDQSAAAGTAVFVLDKAFNEADFIADIKAKQAAGKKVQISLGGANGVIVLGTTAARDTFVKTMGDIIAKYGFDGIDLDIENNLSMGANEDFRNPTTPQIVNLIAATKALKARFGANFMITMAPEVAYVQGGYGVAGGIWGAYLPIIYGLKDDLTILHVQLYNTGSITGADEKNYTQGTVDFAVAMSDMLLKGFNVNRDPSKPFPALRPDQVSLGLPATSGAAPSGGYLNNAGVQQALDCLMKGTNCASFKPSASYPGFRGVMTWSVNWDKTNSYQFATGHKAYLNQYPN</sequence>
<dbReference type="Proteomes" id="UP000192761">
    <property type="component" value="Unassembled WGS sequence"/>
</dbReference>
<keyword evidence="2 5" id="KW-0378">Hydrolase</keyword>
<dbReference type="SUPFAM" id="SSF51055">
    <property type="entry name" value="Carbohydrate binding domain"/>
    <property type="match status" value="2"/>
</dbReference>
<evidence type="ECO:0000256" key="7">
    <source>
        <dbReference type="SAM" id="MobiDB-lite"/>
    </source>
</evidence>
<dbReference type="RefSeq" id="WP_245804368.1">
    <property type="nucleotide sequence ID" value="NZ_FWXD01000024.1"/>
</dbReference>
<feature type="compositionally biased region" description="Low complexity" evidence="7">
    <location>
        <begin position="82"/>
        <end position="101"/>
    </location>
</feature>
<dbReference type="STRING" id="1121001.SAMN02745857_03351"/>
<dbReference type="InterPro" id="IPR001579">
    <property type="entry name" value="Glyco_hydro_18_chit_AS"/>
</dbReference>
<feature type="region of interest" description="Disordered" evidence="7">
    <location>
        <begin position="174"/>
        <end position="228"/>
    </location>
</feature>
<dbReference type="Pfam" id="PF02839">
    <property type="entry name" value="CBM_5_12"/>
    <property type="match status" value="2"/>
</dbReference>
<evidence type="ECO:0000313" key="11">
    <source>
        <dbReference type="Proteomes" id="UP000192761"/>
    </source>
</evidence>
<evidence type="ECO:0000256" key="5">
    <source>
        <dbReference type="RuleBase" id="RU000489"/>
    </source>
</evidence>
<dbReference type="InterPro" id="IPR050542">
    <property type="entry name" value="Glycosyl_Hydrlase18_Chitinase"/>
</dbReference>
<gene>
    <name evidence="10" type="ORF">SAMN02745857_03351</name>
</gene>
<dbReference type="GO" id="GO:0008843">
    <property type="term" value="F:endochitinase activity"/>
    <property type="evidence" value="ECO:0007669"/>
    <property type="project" value="UniProtKB-EC"/>
</dbReference>
<dbReference type="CDD" id="cd02871">
    <property type="entry name" value="GH18_chitinase_D-like"/>
    <property type="match status" value="1"/>
</dbReference>
<dbReference type="Gene3D" id="3.20.20.80">
    <property type="entry name" value="Glycosidases"/>
    <property type="match status" value="1"/>
</dbReference>
<feature type="compositionally biased region" description="Pro residues" evidence="7">
    <location>
        <begin position="213"/>
        <end position="228"/>
    </location>
</feature>
<evidence type="ECO:0000256" key="4">
    <source>
        <dbReference type="ARBA" id="ARBA00023295"/>
    </source>
</evidence>
<feature type="compositionally biased region" description="Low complexity" evidence="7">
    <location>
        <begin position="111"/>
        <end position="123"/>
    </location>
</feature>
<name>A0A1W1XYK6_9NEIS</name>
<evidence type="ECO:0000313" key="10">
    <source>
        <dbReference type="EMBL" id="SMC28641.1"/>
    </source>
</evidence>
<feature type="chain" id="PRO_5012212994" description="chitinase" evidence="8">
    <location>
        <begin position="29"/>
        <end position="572"/>
    </location>
</feature>
<dbReference type="SUPFAM" id="SSF51445">
    <property type="entry name" value="(Trans)glycosidases"/>
    <property type="match status" value="1"/>
</dbReference>
<evidence type="ECO:0000259" key="9">
    <source>
        <dbReference type="PROSITE" id="PS51910"/>
    </source>
</evidence>
<dbReference type="InterPro" id="IPR003610">
    <property type="entry name" value="CBM5/12"/>
</dbReference>
<keyword evidence="3" id="KW-0119">Carbohydrate metabolism</keyword>
<evidence type="ECO:0000256" key="2">
    <source>
        <dbReference type="ARBA" id="ARBA00022801"/>
    </source>
</evidence>
<reference evidence="10 11" key="1">
    <citation type="submission" date="2017-04" db="EMBL/GenBank/DDBJ databases">
        <authorList>
            <person name="Afonso C.L."/>
            <person name="Miller P.J."/>
            <person name="Scott M.A."/>
            <person name="Spackman E."/>
            <person name="Goraichik I."/>
            <person name="Dimitrov K.M."/>
            <person name="Suarez D.L."/>
            <person name="Swayne D.E."/>
        </authorList>
    </citation>
    <scope>NUCLEOTIDE SEQUENCE [LARGE SCALE GENOMIC DNA]</scope>
    <source>
        <strain evidence="10 11">DSM 23236</strain>
    </source>
</reference>
<feature type="domain" description="GH18" evidence="9">
    <location>
        <begin position="249"/>
        <end position="570"/>
    </location>
</feature>
<dbReference type="Pfam" id="PF00704">
    <property type="entry name" value="Glyco_hydro_18"/>
    <property type="match status" value="1"/>
</dbReference>
<keyword evidence="11" id="KW-1185">Reference proteome</keyword>
<keyword evidence="4 5" id="KW-0326">Glycosidase</keyword>
<dbReference type="GO" id="GO:0008061">
    <property type="term" value="F:chitin binding"/>
    <property type="evidence" value="ECO:0007669"/>
    <property type="project" value="InterPro"/>
</dbReference>
<dbReference type="EMBL" id="FWXD01000024">
    <property type="protein sequence ID" value="SMC28641.1"/>
    <property type="molecule type" value="Genomic_DNA"/>
</dbReference>
<dbReference type="PROSITE" id="PS51910">
    <property type="entry name" value="GH18_2"/>
    <property type="match status" value="1"/>
</dbReference>
<dbReference type="Gene3D" id="2.10.10.20">
    <property type="entry name" value="Carbohydrate-binding module superfamily 5/12"/>
    <property type="match status" value="2"/>
</dbReference>
<dbReference type="SMART" id="SM00495">
    <property type="entry name" value="ChtBD3"/>
    <property type="match status" value="2"/>
</dbReference>
<feature type="region of interest" description="Disordered" evidence="7">
    <location>
        <begin position="78"/>
        <end position="133"/>
    </location>
</feature>
<feature type="compositionally biased region" description="Low complexity" evidence="7">
    <location>
        <begin position="203"/>
        <end position="212"/>
    </location>
</feature>
<dbReference type="InterPro" id="IPR011583">
    <property type="entry name" value="Chitinase_II/V-like_cat"/>
</dbReference>
<accession>A0A1W1XYK6</accession>
<evidence type="ECO:0000256" key="3">
    <source>
        <dbReference type="ARBA" id="ARBA00023277"/>
    </source>
</evidence>
<organism evidence="10 11">
    <name type="scientific">Andreprevotia lacus DSM 23236</name>
    <dbReference type="NCBI Taxonomy" id="1121001"/>
    <lineage>
        <taxon>Bacteria</taxon>
        <taxon>Pseudomonadati</taxon>
        <taxon>Pseudomonadota</taxon>
        <taxon>Betaproteobacteria</taxon>
        <taxon>Neisseriales</taxon>
        <taxon>Chitinibacteraceae</taxon>
        <taxon>Andreprevotia</taxon>
    </lineage>
</organism>
<dbReference type="PANTHER" id="PTHR45708:SF49">
    <property type="entry name" value="ENDOCHITINASE"/>
    <property type="match status" value="1"/>
</dbReference>
<evidence type="ECO:0000256" key="1">
    <source>
        <dbReference type="ARBA" id="ARBA00012729"/>
    </source>
</evidence>
<dbReference type="GO" id="GO:0030246">
    <property type="term" value="F:carbohydrate binding"/>
    <property type="evidence" value="ECO:0007669"/>
    <property type="project" value="InterPro"/>
</dbReference>
<dbReference type="SMART" id="SM00636">
    <property type="entry name" value="Glyco_18"/>
    <property type="match status" value="1"/>
</dbReference>
<protein>
    <recommendedName>
        <fullName evidence="1">chitinase</fullName>
        <ecNumber evidence="1">3.2.1.14</ecNumber>
    </recommendedName>
</protein>
<dbReference type="InterPro" id="IPR036573">
    <property type="entry name" value="CBM_sf_5/12"/>
</dbReference>
<dbReference type="PANTHER" id="PTHR45708">
    <property type="entry name" value="ENDOCHITINASE"/>
    <property type="match status" value="1"/>
</dbReference>
<dbReference type="InterPro" id="IPR001223">
    <property type="entry name" value="Glyco_hydro18_cat"/>
</dbReference>
<dbReference type="GO" id="GO:0005975">
    <property type="term" value="P:carbohydrate metabolic process"/>
    <property type="evidence" value="ECO:0007669"/>
    <property type="project" value="InterPro"/>
</dbReference>
<evidence type="ECO:0000256" key="8">
    <source>
        <dbReference type="SAM" id="SignalP"/>
    </source>
</evidence>
<keyword evidence="8" id="KW-0732">Signal</keyword>
<dbReference type="GO" id="GO:0005576">
    <property type="term" value="C:extracellular region"/>
    <property type="evidence" value="ECO:0007669"/>
    <property type="project" value="InterPro"/>
</dbReference>
<comment type="similarity">
    <text evidence="6">Belongs to the glycosyl hydrolase 18 family.</text>
</comment>
<dbReference type="PROSITE" id="PS01095">
    <property type="entry name" value="GH18_1"/>
    <property type="match status" value="1"/>
</dbReference>
<dbReference type="EC" id="3.2.1.14" evidence="1"/>